<keyword evidence="1" id="KW-0812">Transmembrane</keyword>
<keyword evidence="1" id="KW-0472">Membrane</keyword>
<sequence>MIFIVIVICVIILFYYWTSIKSMLSFFGTMQTEYLSKIWPWFFAVLFINIIIFIFQIWFYNSKTGINGAGPKGSLGPVGFNGYEGTPCTVGCK</sequence>
<dbReference type="AlphaFoldDB" id="A0A6C0HMI0"/>
<feature type="transmembrane region" description="Helical" evidence="1">
    <location>
        <begin position="38"/>
        <end position="60"/>
    </location>
</feature>
<name>A0A6C0HMI0_9ZZZZ</name>
<proteinExistence type="predicted"/>
<dbReference type="EMBL" id="MN739985">
    <property type="protein sequence ID" value="QHT81570.1"/>
    <property type="molecule type" value="Genomic_DNA"/>
</dbReference>
<accession>A0A6C0HMI0</accession>
<reference evidence="2" key="1">
    <citation type="journal article" date="2020" name="Nature">
        <title>Giant virus diversity and host interactions through global metagenomics.</title>
        <authorList>
            <person name="Schulz F."/>
            <person name="Roux S."/>
            <person name="Paez-Espino D."/>
            <person name="Jungbluth S."/>
            <person name="Walsh D.A."/>
            <person name="Denef V.J."/>
            <person name="McMahon K.D."/>
            <person name="Konstantinidis K.T."/>
            <person name="Eloe-Fadrosh E.A."/>
            <person name="Kyrpides N.C."/>
            <person name="Woyke T."/>
        </authorList>
    </citation>
    <scope>NUCLEOTIDE SEQUENCE</scope>
    <source>
        <strain evidence="2">GVMAG-M-3300023184-13</strain>
    </source>
</reference>
<organism evidence="2">
    <name type="scientific">viral metagenome</name>
    <dbReference type="NCBI Taxonomy" id="1070528"/>
    <lineage>
        <taxon>unclassified sequences</taxon>
        <taxon>metagenomes</taxon>
        <taxon>organismal metagenomes</taxon>
    </lineage>
</organism>
<protein>
    <submittedName>
        <fullName evidence="2">Uncharacterized protein</fullName>
    </submittedName>
</protein>
<evidence type="ECO:0000313" key="2">
    <source>
        <dbReference type="EMBL" id="QHT81570.1"/>
    </source>
</evidence>
<keyword evidence="1" id="KW-1133">Transmembrane helix</keyword>
<evidence type="ECO:0000256" key="1">
    <source>
        <dbReference type="SAM" id="Phobius"/>
    </source>
</evidence>